<accession>B3TCD4</accession>
<evidence type="ECO:0000256" key="1">
    <source>
        <dbReference type="ARBA" id="ARBA00007637"/>
    </source>
</evidence>
<dbReference type="InterPro" id="IPR001509">
    <property type="entry name" value="Epimerase_deHydtase"/>
</dbReference>
<gene>
    <name evidence="3" type="ORF">ALOHA_HF4000APKG10I20ctg7g30</name>
</gene>
<dbReference type="InterPro" id="IPR036291">
    <property type="entry name" value="NAD(P)-bd_dom_sf"/>
</dbReference>
<dbReference type="AlphaFoldDB" id="B3TCD4"/>
<name>B3TCD4_9ARCH</name>
<dbReference type="SUPFAM" id="SSF51735">
    <property type="entry name" value="NAD(P)-binding Rossmann-fold domains"/>
    <property type="match status" value="1"/>
</dbReference>
<organism evidence="3">
    <name type="scientific">uncultured marine crenarchaeote HF4000_APKG10I20</name>
    <dbReference type="NCBI Taxonomy" id="455612"/>
    <lineage>
        <taxon>Archaea</taxon>
        <taxon>Nitrososphaerota</taxon>
        <taxon>Nitrososphaeria</taxon>
        <taxon>Nitrosopumilales</taxon>
        <taxon>environmental samples</taxon>
    </lineage>
</organism>
<evidence type="ECO:0000259" key="2">
    <source>
        <dbReference type="Pfam" id="PF01370"/>
    </source>
</evidence>
<proteinExistence type="inferred from homology"/>
<protein>
    <submittedName>
        <fullName evidence="3">Putative NAD dependent epimerase/dehydratase family protein</fullName>
    </submittedName>
</protein>
<feature type="domain" description="NAD-dependent epimerase/dehydratase" evidence="2">
    <location>
        <begin position="37"/>
        <end position="263"/>
    </location>
</feature>
<reference evidence="3" key="1">
    <citation type="journal article" date="2008" name="ISME J.">
        <title>Genomic patterns of recombination, clonal divergence and environment in marine microbial populations.</title>
        <authorList>
            <person name="Konstantinidis K.T."/>
            <person name="Delong E.F."/>
        </authorList>
    </citation>
    <scope>NUCLEOTIDE SEQUENCE</scope>
</reference>
<sequence>MPERLVAIANIVVIRSDPFEITCYLRRYSVGRLGMNIALTGITGMVGSHLIKKIVEENPEGSPHNIRALIREGSVVEHLKTFEDIDFIIGGLEDRESLAKLVQDVEVLVHLAHFPGPVQAYDELVKVNVHGSFDLLEEAKKAKVKQVIFMSSCTVFGQILPSVDKDHPLDENHPVWPSSLYGSIKSSIEGFCHYYYKSRAFDLTILRPVTIYGVRPQLDKSEWFQTIDFLATNYNVDVKGSTKYVSVASVVQAIQKIMGNAEASGKTYHLIDGHIHNMDLGQLIVDAVDSFGEVEGVMGEDGVPMSSQAAKDLGVEFPGQEGIVAYIKLVHKLQGEYGGERNILNW</sequence>
<dbReference type="PANTHER" id="PTHR43000">
    <property type="entry name" value="DTDP-D-GLUCOSE 4,6-DEHYDRATASE-RELATED"/>
    <property type="match status" value="1"/>
</dbReference>
<dbReference type="CDD" id="cd08946">
    <property type="entry name" value="SDR_e"/>
    <property type="match status" value="1"/>
</dbReference>
<evidence type="ECO:0000313" key="3">
    <source>
        <dbReference type="EMBL" id="ABZ10249.1"/>
    </source>
</evidence>
<comment type="similarity">
    <text evidence="1">Belongs to the NAD(P)-dependent epimerase/dehydratase family.</text>
</comment>
<dbReference type="EMBL" id="EU016670">
    <property type="protein sequence ID" value="ABZ10249.1"/>
    <property type="molecule type" value="Genomic_DNA"/>
</dbReference>
<dbReference type="Gene3D" id="3.40.50.720">
    <property type="entry name" value="NAD(P)-binding Rossmann-like Domain"/>
    <property type="match status" value="1"/>
</dbReference>
<dbReference type="Pfam" id="PF01370">
    <property type="entry name" value="Epimerase"/>
    <property type="match status" value="1"/>
</dbReference>